<reference evidence="4 5" key="1">
    <citation type="submission" date="2019-07" db="EMBL/GenBank/DDBJ databases">
        <title>Whole genome shotgun sequence of Cellulomonas composti NBRC 100758.</title>
        <authorList>
            <person name="Hosoyama A."/>
            <person name="Uohara A."/>
            <person name="Ohji S."/>
            <person name="Ichikawa N."/>
        </authorList>
    </citation>
    <scope>NUCLEOTIDE SEQUENCE [LARGE SCALE GENOMIC DNA]</scope>
    <source>
        <strain evidence="4 5">NBRC 100758</strain>
    </source>
</reference>
<dbReference type="GO" id="GO:0110001">
    <property type="term" value="C:toxin-antitoxin complex"/>
    <property type="evidence" value="ECO:0007669"/>
    <property type="project" value="InterPro"/>
</dbReference>
<name>A0A511J9I9_9CELL</name>
<dbReference type="AlphaFoldDB" id="A0A511J9I9"/>
<accession>A0A511J9I9</accession>
<proteinExistence type="predicted"/>
<comment type="caution">
    <text evidence="4">The sequence shown here is derived from an EMBL/GenBank/DDBJ whole genome shotgun (WGS) entry which is preliminary data.</text>
</comment>
<dbReference type="InterPro" id="IPR008201">
    <property type="entry name" value="HepT-like"/>
</dbReference>
<keyword evidence="5" id="KW-1185">Reference proteome</keyword>
<evidence type="ECO:0000313" key="5">
    <source>
        <dbReference type="Proteomes" id="UP000321720"/>
    </source>
</evidence>
<dbReference type="Pfam" id="PF01934">
    <property type="entry name" value="HepT-like"/>
    <property type="match status" value="1"/>
</dbReference>
<gene>
    <name evidence="4" type="ORF">CCO02nite_10870</name>
</gene>
<evidence type="ECO:0008006" key="6">
    <source>
        <dbReference type="Google" id="ProtNLM"/>
    </source>
</evidence>
<evidence type="ECO:0000256" key="2">
    <source>
        <dbReference type="ARBA" id="ARBA00022722"/>
    </source>
</evidence>
<dbReference type="Proteomes" id="UP000321720">
    <property type="component" value="Unassembled WGS sequence"/>
</dbReference>
<organism evidence="4 5">
    <name type="scientific">Cellulomonas composti</name>
    <dbReference type="NCBI Taxonomy" id="266130"/>
    <lineage>
        <taxon>Bacteria</taxon>
        <taxon>Bacillati</taxon>
        <taxon>Actinomycetota</taxon>
        <taxon>Actinomycetes</taxon>
        <taxon>Micrococcales</taxon>
        <taxon>Cellulomonadaceae</taxon>
        <taxon>Cellulomonas</taxon>
    </lineage>
</organism>
<dbReference type="EMBL" id="BJWG01000003">
    <property type="protein sequence ID" value="GEL94429.1"/>
    <property type="molecule type" value="Genomic_DNA"/>
</dbReference>
<evidence type="ECO:0000313" key="4">
    <source>
        <dbReference type="EMBL" id="GEL94429.1"/>
    </source>
</evidence>
<dbReference type="RefSeq" id="WP_222593141.1">
    <property type="nucleotide sequence ID" value="NZ_BJWG01000003.1"/>
</dbReference>
<evidence type="ECO:0000256" key="3">
    <source>
        <dbReference type="ARBA" id="ARBA00022801"/>
    </source>
</evidence>
<evidence type="ECO:0000256" key="1">
    <source>
        <dbReference type="ARBA" id="ARBA00022649"/>
    </source>
</evidence>
<keyword evidence="3" id="KW-0378">Hydrolase</keyword>
<keyword evidence="2" id="KW-0540">Nuclease</keyword>
<protein>
    <recommendedName>
        <fullName evidence="6">DUF86 domain-containing protein</fullName>
    </recommendedName>
</protein>
<sequence>MTDEEHAAEDERIAWRLADLAEFGHDAAYTVAQGLDAYLDEGPAGRVLRNNGRQILIQTATVVEKLPEDFKRAHPDVEWVRIARMHNLIAHHYDRVNDRLVFTALAQRVPQMLQALGIVA</sequence>
<dbReference type="GO" id="GO:0016787">
    <property type="term" value="F:hydrolase activity"/>
    <property type="evidence" value="ECO:0007669"/>
    <property type="project" value="UniProtKB-KW"/>
</dbReference>
<dbReference type="GO" id="GO:0004540">
    <property type="term" value="F:RNA nuclease activity"/>
    <property type="evidence" value="ECO:0007669"/>
    <property type="project" value="InterPro"/>
</dbReference>
<keyword evidence="1" id="KW-1277">Toxin-antitoxin system</keyword>